<dbReference type="PANTHER" id="PTHR32234:SF3">
    <property type="entry name" value="SUPPRESSION OF COPPER SENSITIVITY PROTEIN"/>
    <property type="match status" value="1"/>
</dbReference>
<organism evidence="11 12">
    <name type="scientific">Longibacter salinarum</name>
    <dbReference type="NCBI Taxonomy" id="1850348"/>
    <lineage>
        <taxon>Bacteria</taxon>
        <taxon>Pseudomonadati</taxon>
        <taxon>Rhodothermota</taxon>
        <taxon>Rhodothermia</taxon>
        <taxon>Rhodothermales</taxon>
        <taxon>Salisaetaceae</taxon>
        <taxon>Longibacter</taxon>
    </lineage>
</organism>
<feature type="transmembrane region" description="Helical" evidence="7">
    <location>
        <begin position="320"/>
        <end position="344"/>
    </location>
</feature>
<evidence type="ECO:0000313" key="12">
    <source>
        <dbReference type="Proteomes" id="UP000220102"/>
    </source>
</evidence>
<evidence type="ECO:0000256" key="6">
    <source>
        <dbReference type="ARBA" id="ARBA00023284"/>
    </source>
</evidence>
<feature type="transmembrane region" description="Helical" evidence="7">
    <location>
        <begin position="547"/>
        <end position="566"/>
    </location>
</feature>
<dbReference type="EMBL" id="PDEQ01000002">
    <property type="protein sequence ID" value="PEN14286.1"/>
    <property type="molecule type" value="Genomic_DNA"/>
</dbReference>
<keyword evidence="12" id="KW-1185">Reference proteome</keyword>
<name>A0A2A8D047_9BACT</name>
<sequence>MLSTLRFSVWVVVLGMTSLFLTGPNAVAQTAIDTTDSSPHSEASLASDVQAIAPGQTFTVALDLEMEPGWHSYWINPGDSGEPIDVDWSLPGGFTVGELQFPFPHRIDASILTSYGYSDRVQLLAQVQAPDDLQAGTEITISGDATWLICADVCLPASGTIERTFEVREEAVSASAEEVQRIETTRQQIPKQLDGWVAEASQSEGSYGLAFTQTDGDVPAIDSAGFFPTEGEVLDHTAAQPLTRQGDAFLMALQQSQYARSPVDTLRGVLVAPKGASWHPDREVRAIEISAPVVEEGTGQLSILDGAALAGSSGAGGVSLVWALVLAFAGGMLLNLMPCVFPVLSIKILGFADSSGDDPSAMRRHGWLFGAGVLVSMWILAGTLLGLRAAGSEIGWGFQLQSPAFVALMTLLFTGIGFYLLGSFDVGTSLMNWGGRMQTAGPSDGNRGAFLTGVLATVVATPCTAPFMGAALGVALASSTVGALAIFSMLGAGMATPYVALSMSPGLLEKLPNPGTWMETLKQAFAFPMFATAIWLVWVFAQQTGDTAVAMLLLGVLLFGVAAWILNRWSPATLTRTARVASRTVAAVLLAGGVALAILGSQSQSVSASTNTSMSTDSAWQSYSAAAVDSLRASGRPVFIDFTAAWCLTCQVNKQTVLTSPDVEQAFREKDVALVRADWTNRDAEITRALESHGRSGVPLYVYYDGPDARPDILPEVLTKDIVLRRLDGSS</sequence>
<keyword evidence="4 7" id="KW-1133">Transmembrane helix</keyword>
<feature type="transmembrane region" description="Helical" evidence="7">
    <location>
        <begin position="405"/>
        <end position="427"/>
    </location>
</feature>
<keyword evidence="5 7" id="KW-0472">Membrane</keyword>
<dbReference type="InterPro" id="IPR003834">
    <property type="entry name" value="Cyt_c_assmbl_TM_dom"/>
</dbReference>
<comment type="caution">
    <text evidence="11">The sequence shown here is derived from an EMBL/GenBank/DDBJ whole genome shotgun (WGS) entry which is preliminary data.</text>
</comment>
<evidence type="ECO:0000256" key="7">
    <source>
        <dbReference type="SAM" id="Phobius"/>
    </source>
</evidence>
<dbReference type="InterPro" id="IPR035671">
    <property type="entry name" value="DsbD_gamma"/>
</dbReference>
<keyword evidence="6" id="KW-0676">Redox-active center</keyword>
<feature type="chain" id="PRO_5012586052" evidence="8">
    <location>
        <begin position="29"/>
        <end position="731"/>
    </location>
</feature>
<dbReference type="RefSeq" id="WP_098074465.1">
    <property type="nucleotide sequence ID" value="NZ_PDEQ01000002.1"/>
</dbReference>
<evidence type="ECO:0000256" key="3">
    <source>
        <dbReference type="ARBA" id="ARBA00022748"/>
    </source>
</evidence>
<evidence type="ECO:0000256" key="1">
    <source>
        <dbReference type="ARBA" id="ARBA00004141"/>
    </source>
</evidence>
<feature type="domain" description="Thiol:disulfide interchange protein DsbD N-terminal" evidence="10">
    <location>
        <begin position="49"/>
        <end position="163"/>
    </location>
</feature>
<dbReference type="AlphaFoldDB" id="A0A2A8D047"/>
<keyword evidence="2 7" id="KW-0812">Transmembrane</keyword>
<evidence type="ECO:0000259" key="10">
    <source>
        <dbReference type="Pfam" id="PF11412"/>
    </source>
</evidence>
<reference evidence="11 12" key="1">
    <citation type="submission" date="2017-10" db="EMBL/GenBank/DDBJ databases">
        <title>Draft genome of Longibacter Salinarum.</title>
        <authorList>
            <person name="Goh K.M."/>
            <person name="Shamsir M.S."/>
            <person name="Lim S.W."/>
        </authorList>
    </citation>
    <scope>NUCLEOTIDE SEQUENCE [LARGE SCALE GENOMIC DNA]</scope>
    <source>
        <strain evidence="11 12">KCTC 52045</strain>
    </source>
</reference>
<comment type="subcellular location">
    <subcellularLocation>
        <location evidence="1">Membrane</location>
        <topology evidence="1">Multi-pass membrane protein</topology>
    </subcellularLocation>
</comment>
<protein>
    <submittedName>
        <fullName evidence="11">Thiol:disulfide interchange protein</fullName>
    </submittedName>
</protein>
<dbReference type="OrthoDB" id="9811036at2"/>
<keyword evidence="8" id="KW-0732">Signal</keyword>
<dbReference type="Gene3D" id="3.40.30.10">
    <property type="entry name" value="Glutaredoxin"/>
    <property type="match status" value="1"/>
</dbReference>
<feature type="signal peptide" evidence="8">
    <location>
        <begin position="1"/>
        <end position="28"/>
    </location>
</feature>
<dbReference type="PROSITE" id="PS00194">
    <property type="entry name" value="THIOREDOXIN_1"/>
    <property type="match status" value="1"/>
</dbReference>
<feature type="domain" description="Cytochrome C biogenesis protein transmembrane" evidence="9">
    <location>
        <begin position="322"/>
        <end position="537"/>
    </location>
</feature>
<dbReference type="SUPFAM" id="SSF52833">
    <property type="entry name" value="Thioredoxin-like"/>
    <property type="match status" value="1"/>
</dbReference>
<feature type="transmembrane region" description="Helical" evidence="7">
    <location>
        <begin position="448"/>
        <end position="475"/>
    </location>
</feature>
<feature type="transmembrane region" description="Helical" evidence="7">
    <location>
        <begin position="578"/>
        <end position="599"/>
    </location>
</feature>
<dbReference type="Pfam" id="PF11412">
    <property type="entry name" value="DsbD_N"/>
    <property type="match status" value="1"/>
</dbReference>
<proteinExistence type="predicted"/>
<dbReference type="InterPro" id="IPR036249">
    <property type="entry name" value="Thioredoxin-like_sf"/>
</dbReference>
<accession>A0A2A8D047</accession>
<dbReference type="Pfam" id="PF02683">
    <property type="entry name" value="DsbD_TM"/>
    <property type="match status" value="1"/>
</dbReference>
<dbReference type="Pfam" id="PF13899">
    <property type="entry name" value="Thioredoxin_7"/>
    <property type="match status" value="1"/>
</dbReference>
<evidence type="ECO:0000313" key="11">
    <source>
        <dbReference type="EMBL" id="PEN14286.1"/>
    </source>
</evidence>
<feature type="transmembrane region" description="Helical" evidence="7">
    <location>
        <begin position="481"/>
        <end position="503"/>
    </location>
</feature>
<dbReference type="InterPro" id="IPR017937">
    <property type="entry name" value="Thioredoxin_CS"/>
</dbReference>
<dbReference type="PANTHER" id="PTHR32234">
    <property type="entry name" value="THIOL:DISULFIDE INTERCHANGE PROTEIN DSBD"/>
    <property type="match status" value="1"/>
</dbReference>
<dbReference type="GO" id="GO:0017004">
    <property type="term" value="P:cytochrome complex assembly"/>
    <property type="evidence" value="ECO:0007669"/>
    <property type="project" value="UniProtKB-KW"/>
</dbReference>
<evidence type="ECO:0000259" key="9">
    <source>
        <dbReference type="Pfam" id="PF02683"/>
    </source>
</evidence>
<gene>
    <name evidence="11" type="ORF">CRI94_04405</name>
</gene>
<dbReference type="GO" id="GO:0015035">
    <property type="term" value="F:protein-disulfide reductase activity"/>
    <property type="evidence" value="ECO:0007669"/>
    <property type="project" value="TreeGrafter"/>
</dbReference>
<dbReference type="CDD" id="cd02953">
    <property type="entry name" value="DsbDgamma"/>
    <property type="match status" value="1"/>
</dbReference>
<dbReference type="GO" id="GO:0045454">
    <property type="term" value="P:cell redox homeostasis"/>
    <property type="evidence" value="ECO:0007669"/>
    <property type="project" value="TreeGrafter"/>
</dbReference>
<keyword evidence="3" id="KW-0201">Cytochrome c-type biogenesis</keyword>
<dbReference type="Proteomes" id="UP000220102">
    <property type="component" value="Unassembled WGS sequence"/>
</dbReference>
<evidence type="ECO:0000256" key="8">
    <source>
        <dbReference type="SAM" id="SignalP"/>
    </source>
</evidence>
<dbReference type="InterPro" id="IPR028250">
    <property type="entry name" value="DsbDN"/>
</dbReference>
<feature type="transmembrane region" description="Helical" evidence="7">
    <location>
        <begin position="524"/>
        <end position="541"/>
    </location>
</feature>
<feature type="transmembrane region" description="Helical" evidence="7">
    <location>
        <begin position="365"/>
        <end position="385"/>
    </location>
</feature>
<dbReference type="GO" id="GO:0016020">
    <property type="term" value="C:membrane"/>
    <property type="evidence" value="ECO:0007669"/>
    <property type="project" value="UniProtKB-SubCell"/>
</dbReference>
<evidence type="ECO:0000256" key="2">
    <source>
        <dbReference type="ARBA" id="ARBA00022692"/>
    </source>
</evidence>
<evidence type="ECO:0000256" key="4">
    <source>
        <dbReference type="ARBA" id="ARBA00022989"/>
    </source>
</evidence>
<evidence type="ECO:0000256" key="5">
    <source>
        <dbReference type="ARBA" id="ARBA00023136"/>
    </source>
</evidence>